<dbReference type="EMBL" id="RBAH01000016">
    <property type="protein sequence ID" value="RKN79202.1"/>
    <property type="molecule type" value="Genomic_DNA"/>
</dbReference>
<protein>
    <recommendedName>
        <fullName evidence="3">HTH domain-containing protein</fullName>
    </recommendedName>
</protein>
<comment type="caution">
    <text evidence="1">The sequence shown here is derived from an EMBL/GenBank/DDBJ whole genome shotgun (WGS) entry which is preliminary data.</text>
</comment>
<reference evidence="1 2" key="1">
    <citation type="journal article" date="2007" name="Int. J. Syst. Evol. Microbiol.">
        <title>Paenibacillus ginsengarvi sp. nov., isolated from soil from ginseng cultivation.</title>
        <authorList>
            <person name="Yoon M.H."/>
            <person name="Ten L.N."/>
            <person name="Im W.T."/>
        </authorList>
    </citation>
    <scope>NUCLEOTIDE SEQUENCE [LARGE SCALE GENOMIC DNA]</scope>
    <source>
        <strain evidence="1 2">KCTC 13059</strain>
    </source>
</reference>
<proteinExistence type="predicted"/>
<evidence type="ECO:0008006" key="3">
    <source>
        <dbReference type="Google" id="ProtNLM"/>
    </source>
</evidence>
<keyword evidence="2" id="KW-1185">Reference proteome</keyword>
<evidence type="ECO:0000313" key="1">
    <source>
        <dbReference type="EMBL" id="RKN79202.1"/>
    </source>
</evidence>
<accession>A0A3B0C1L8</accession>
<dbReference type="OrthoDB" id="43316at2"/>
<evidence type="ECO:0000313" key="2">
    <source>
        <dbReference type="Proteomes" id="UP000282311"/>
    </source>
</evidence>
<name>A0A3B0C1L8_9BACL</name>
<organism evidence="1 2">
    <name type="scientific">Paenibacillus ginsengarvi</name>
    <dbReference type="NCBI Taxonomy" id="400777"/>
    <lineage>
        <taxon>Bacteria</taxon>
        <taxon>Bacillati</taxon>
        <taxon>Bacillota</taxon>
        <taxon>Bacilli</taxon>
        <taxon>Bacillales</taxon>
        <taxon>Paenibacillaceae</taxon>
        <taxon>Paenibacillus</taxon>
    </lineage>
</organism>
<dbReference type="AlphaFoldDB" id="A0A3B0C1L8"/>
<dbReference type="Proteomes" id="UP000282311">
    <property type="component" value="Unassembled WGS sequence"/>
</dbReference>
<sequence length="194" mass="22820">MHFQLLNNQFPNAKKLAVHFEISHRQAQRDLEYMRDSLGAPIEYLFAKKGYRYKESFILPTYFIDKSDQVILEDLSEYYEGLFEMGLKHYEGFSDLLKRLSGQEAIKPEQVIHLPVAPFVATIEFLEGRSNFRLIQRFCIKELSENRKIFEFTNSELFIGLLLSCGTGFRVESPAWLRERVVQISEKVIHSNRF</sequence>
<gene>
    <name evidence="1" type="ORF">D7M11_21205</name>
</gene>